<dbReference type="EMBL" id="LCEW01000029">
    <property type="protein sequence ID" value="KKS79744.1"/>
    <property type="molecule type" value="Genomic_DNA"/>
</dbReference>
<dbReference type="Proteomes" id="UP000034213">
    <property type="component" value="Unassembled WGS sequence"/>
</dbReference>
<dbReference type="STRING" id="1618369.UV54_C0029G0003"/>
<reference evidence="2 3" key="1">
    <citation type="journal article" date="2015" name="Nature">
        <title>rRNA introns, odd ribosomes, and small enigmatic genomes across a large radiation of phyla.</title>
        <authorList>
            <person name="Brown C.T."/>
            <person name="Hug L.A."/>
            <person name="Thomas B.C."/>
            <person name="Sharon I."/>
            <person name="Castelle C.J."/>
            <person name="Singh A."/>
            <person name="Wilkins M.J."/>
            <person name="Williams K.H."/>
            <person name="Banfield J.F."/>
        </authorList>
    </citation>
    <scope>NUCLEOTIDE SEQUENCE [LARGE SCALE GENOMIC DNA]</scope>
</reference>
<dbReference type="AlphaFoldDB" id="A0A0G1C2R0"/>
<dbReference type="InterPro" id="IPR036390">
    <property type="entry name" value="WH_DNA-bd_sf"/>
</dbReference>
<proteinExistence type="predicted"/>
<organism evidence="2 3">
    <name type="scientific">Candidatus Beckwithbacteria bacterium GW2011_GWA2_43_10</name>
    <dbReference type="NCBI Taxonomy" id="1618369"/>
    <lineage>
        <taxon>Bacteria</taxon>
        <taxon>Candidatus Beckwithiibacteriota</taxon>
    </lineage>
</organism>
<evidence type="ECO:0000259" key="1">
    <source>
        <dbReference type="Pfam" id="PF13338"/>
    </source>
</evidence>
<dbReference type="SUPFAM" id="SSF46785">
    <property type="entry name" value="Winged helix' DNA-binding domain"/>
    <property type="match status" value="1"/>
</dbReference>
<gene>
    <name evidence="2" type="ORF">UV54_C0029G0003</name>
</gene>
<feature type="domain" description="AbiEi antitoxin N-terminal" evidence="1">
    <location>
        <begin position="7"/>
        <end position="57"/>
    </location>
</feature>
<evidence type="ECO:0000313" key="3">
    <source>
        <dbReference type="Proteomes" id="UP000034213"/>
    </source>
</evidence>
<comment type="caution">
    <text evidence="2">The sequence shown here is derived from an EMBL/GenBank/DDBJ whole genome shotgun (WGS) entry which is preliminary data.</text>
</comment>
<dbReference type="InterPro" id="IPR025159">
    <property type="entry name" value="AbiEi_N"/>
</dbReference>
<evidence type="ECO:0000313" key="2">
    <source>
        <dbReference type="EMBL" id="KKS79744.1"/>
    </source>
</evidence>
<name>A0A0G1C2R0_9BACT</name>
<protein>
    <recommendedName>
        <fullName evidence="1">AbiEi antitoxin N-terminal domain-containing protein</fullName>
    </recommendedName>
</protein>
<sequence length="191" mass="21891">MNSWEVLNKLQALGKSWLTLADLAKVLPVKSQSLNPVVARLVKKGALKRLGRGIYTYKGAVVSAESVASQIYYPSYLSLYTVLSQADLIDQIPYEIHLVTTQKSKRLNLRKTRIFYHQIKPELFFGWRLIDGIPTAEPEKALVDLMYFAVLGKAYLNREELDWRRMNVKKMNRYAKKFPKGVKAAIDAELK</sequence>
<dbReference type="PATRIC" id="fig|1618369.3.peg.420"/>
<dbReference type="Pfam" id="PF13338">
    <property type="entry name" value="AbiEi_4"/>
    <property type="match status" value="1"/>
</dbReference>
<accession>A0A0G1C2R0</accession>